<gene>
    <name evidence="2" type="ORF">BSTOLATCC_MIC55919</name>
</gene>
<dbReference type="PANTHER" id="PTHR23011:SF28">
    <property type="entry name" value="CYCLIC NUCLEOTIDE-BINDING DOMAIN CONTAINING PROTEIN"/>
    <property type="match status" value="1"/>
</dbReference>
<dbReference type="Proteomes" id="UP001162131">
    <property type="component" value="Unassembled WGS sequence"/>
</dbReference>
<reference evidence="2" key="1">
    <citation type="submission" date="2021-09" db="EMBL/GenBank/DDBJ databases">
        <authorList>
            <consortium name="AG Swart"/>
            <person name="Singh M."/>
            <person name="Singh A."/>
            <person name="Seah K."/>
            <person name="Emmerich C."/>
        </authorList>
    </citation>
    <scope>NUCLEOTIDE SEQUENCE</scope>
    <source>
        <strain evidence="2">ATCC30299</strain>
    </source>
</reference>
<dbReference type="Gene3D" id="2.60.120.10">
    <property type="entry name" value="Jelly Rolls"/>
    <property type="match status" value="2"/>
</dbReference>
<dbReference type="EMBL" id="CAJZBQ010000054">
    <property type="protein sequence ID" value="CAG9332473.1"/>
    <property type="molecule type" value="Genomic_DNA"/>
</dbReference>
<keyword evidence="3" id="KW-1185">Reference proteome</keyword>
<name>A0AAU9K6D7_9CILI</name>
<dbReference type="InterPro" id="IPR014710">
    <property type="entry name" value="RmlC-like_jellyroll"/>
</dbReference>
<feature type="domain" description="Cyclic nucleotide-binding" evidence="1">
    <location>
        <begin position="316"/>
        <end position="438"/>
    </location>
</feature>
<dbReference type="SUPFAM" id="SSF51206">
    <property type="entry name" value="cAMP-binding domain-like"/>
    <property type="match status" value="2"/>
</dbReference>
<comment type="caution">
    <text evidence="2">The sequence shown here is derived from an EMBL/GenBank/DDBJ whole genome shotgun (WGS) entry which is preliminary data.</text>
</comment>
<dbReference type="Pfam" id="PF00027">
    <property type="entry name" value="cNMP_binding"/>
    <property type="match status" value="1"/>
</dbReference>
<dbReference type="InterPro" id="IPR018490">
    <property type="entry name" value="cNMP-bd_dom_sf"/>
</dbReference>
<dbReference type="InterPro" id="IPR000595">
    <property type="entry name" value="cNMP-bd_dom"/>
</dbReference>
<sequence length="457" mass="51556">METNKSLSKTILKGRFISHTRNPQKSQSLTNFNFKAPSKKKSSTLKICDPLKITTPIKLISKIPSVDQPKILEQDLLNFQKKIALPTTYIASLKIKVIDDALEPGLLSPPGFKQKDIKPSTNPGHDRRKALSMNDLVLPSVKTRISEPFPDSHILSLQSLQFIIGEMKKPVRDIEKIYNMTRRLKFFLQYKADIVKQMLRVGEYEFYSKGQIIFREGELGKHLYVILRGSIGVQKESKKPGELAYIINSRYDGEVIGEYAIVRGNVNNAAAQRSATCFAAEACHMIKIAAEDYVFAVSANIDIESKILHFLNGLGPFEHIAPIDLALLANTLNKEYFGLDAVVLGAGMIPKGMYIVYSGRVKITYPFKTPKYSKNSNKITYKNSIKDFYLPRGSYFGQRILLGEYQPAKYSVISDSAQTSVLVITTHEFNLLYNPNKEDTINYLSKSHQFDIDIPNL</sequence>
<organism evidence="2 3">
    <name type="scientific">Blepharisma stoltei</name>
    <dbReference type="NCBI Taxonomy" id="1481888"/>
    <lineage>
        <taxon>Eukaryota</taxon>
        <taxon>Sar</taxon>
        <taxon>Alveolata</taxon>
        <taxon>Ciliophora</taxon>
        <taxon>Postciliodesmatophora</taxon>
        <taxon>Heterotrichea</taxon>
        <taxon>Heterotrichida</taxon>
        <taxon>Blepharismidae</taxon>
        <taxon>Blepharisma</taxon>
    </lineage>
</organism>
<feature type="domain" description="Cyclic nucleotide-binding" evidence="1">
    <location>
        <begin position="186"/>
        <end position="293"/>
    </location>
</feature>
<dbReference type="PROSITE" id="PS50042">
    <property type="entry name" value="CNMP_BINDING_3"/>
    <property type="match status" value="2"/>
</dbReference>
<evidence type="ECO:0000313" key="2">
    <source>
        <dbReference type="EMBL" id="CAG9332473.1"/>
    </source>
</evidence>
<evidence type="ECO:0000259" key="1">
    <source>
        <dbReference type="PROSITE" id="PS50042"/>
    </source>
</evidence>
<proteinExistence type="predicted"/>
<accession>A0AAU9K6D7</accession>
<dbReference type="AlphaFoldDB" id="A0AAU9K6D7"/>
<dbReference type="SMART" id="SM00100">
    <property type="entry name" value="cNMP"/>
    <property type="match status" value="2"/>
</dbReference>
<evidence type="ECO:0000313" key="3">
    <source>
        <dbReference type="Proteomes" id="UP001162131"/>
    </source>
</evidence>
<protein>
    <recommendedName>
        <fullName evidence="1">Cyclic nucleotide-binding domain-containing protein</fullName>
    </recommendedName>
</protein>
<dbReference type="CDD" id="cd00038">
    <property type="entry name" value="CAP_ED"/>
    <property type="match status" value="2"/>
</dbReference>
<dbReference type="PANTHER" id="PTHR23011">
    <property type="entry name" value="CYCLIC NUCLEOTIDE-BINDING DOMAIN CONTAINING PROTEIN"/>
    <property type="match status" value="1"/>
</dbReference>